<proteinExistence type="predicted"/>
<dbReference type="EMBL" id="CAJNIZ010044313">
    <property type="protein sequence ID" value="CAE7684842.1"/>
    <property type="molecule type" value="Genomic_DNA"/>
</dbReference>
<accession>A0A812WLM3</accession>
<organism evidence="1 2">
    <name type="scientific">Symbiodinium pilosum</name>
    <name type="common">Dinoflagellate</name>
    <dbReference type="NCBI Taxonomy" id="2952"/>
    <lineage>
        <taxon>Eukaryota</taxon>
        <taxon>Sar</taxon>
        <taxon>Alveolata</taxon>
        <taxon>Dinophyceae</taxon>
        <taxon>Suessiales</taxon>
        <taxon>Symbiodiniaceae</taxon>
        <taxon>Symbiodinium</taxon>
    </lineage>
</organism>
<protein>
    <submittedName>
        <fullName evidence="1">VIII-A protein</fullName>
    </submittedName>
</protein>
<dbReference type="OrthoDB" id="411674at2759"/>
<dbReference type="Proteomes" id="UP000649617">
    <property type="component" value="Unassembled WGS sequence"/>
</dbReference>
<keyword evidence="2" id="KW-1185">Reference proteome</keyword>
<gene>
    <name evidence="1" type="primary">VIII-A</name>
    <name evidence="1" type="ORF">SPIL2461_LOCUS19134</name>
</gene>
<dbReference type="AlphaFoldDB" id="A0A812WLM3"/>
<evidence type="ECO:0000313" key="2">
    <source>
        <dbReference type="Proteomes" id="UP000649617"/>
    </source>
</evidence>
<sequence length="133" mass="14523">MILAAICGTLAGEYNYQVNMLPYFDVAMLQTYLDVDPASARGEHLMDAGRIVFSEGSHLDLQHSMGFMDTETWCVAPVTTRNLDGNSTMPAVVDFWAIGKNCCTGSTGGDFRCGSLLTQICLQLLRSDMRDAV</sequence>
<name>A0A812WLM3_SYMPI</name>
<reference evidence="1" key="1">
    <citation type="submission" date="2021-02" db="EMBL/GenBank/DDBJ databases">
        <authorList>
            <person name="Dougan E. K."/>
            <person name="Rhodes N."/>
            <person name="Thang M."/>
            <person name="Chan C."/>
        </authorList>
    </citation>
    <scope>NUCLEOTIDE SEQUENCE</scope>
</reference>
<evidence type="ECO:0000313" key="1">
    <source>
        <dbReference type="EMBL" id="CAE7684842.1"/>
    </source>
</evidence>
<comment type="caution">
    <text evidence="1">The sequence shown here is derived from an EMBL/GenBank/DDBJ whole genome shotgun (WGS) entry which is preliminary data.</text>
</comment>